<reference evidence="8" key="1">
    <citation type="submission" date="2025-08" db="UniProtKB">
        <authorList>
            <consortium name="RefSeq"/>
        </authorList>
    </citation>
    <scope>IDENTIFICATION</scope>
</reference>
<accession>A0A9W2Z336</accession>
<dbReference type="Gene3D" id="4.10.70.10">
    <property type="entry name" value="Disintegrin domain"/>
    <property type="match status" value="1"/>
</dbReference>
<dbReference type="FunFam" id="4.10.70.10:FF:000003">
    <property type="entry name" value="Disintegrin and metalloproteinase domain-containing protein 17"/>
    <property type="match status" value="1"/>
</dbReference>
<evidence type="ECO:0000259" key="5">
    <source>
        <dbReference type="PROSITE" id="PS50214"/>
    </source>
</evidence>
<dbReference type="Gene3D" id="3.40.390.10">
    <property type="entry name" value="Collagenase (Catalytic Domain)"/>
    <property type="match status" value="1"/>
</dbReference>
<comment type="caution">
    <text evidence="2">Lacks conserved residue(s) required for the propagation of feature annotation.</text>
</comment>
<dbReference type="GO" id="GO:0006509">
    <property type="term" value="P:membrane protein ectodomain proteolysis"/>
    <property type="evidence" value="ECO:0007669"/>
    <property type="project" value="TreeGrafter"/>
</dbReference>
<dbReference type="Pfam" id="PF13574">
    <property type="entry name" value="Reprolysin_2"/>
    <property type="match status" value="1"/>
</dbReference>
<dbReference type="PROSITE" id="PS50215">
    <property type="entry name" value="ADAM_MEPRO"/>
    <property type="match status" value="1"/>
</dbReference>
<gene>
    <name evidence="8" type="primary">LOC106061542</name>
</gene>
<keyword evidence="1" id="KW-1015">Disulfide bond</keyword>
<dbReference type="PANTHER" id="PTHR45702">
    <property type="entry name" value="ADAM10/ADAM17 METALLOPEPTIDASE FAMILY MEMBER"/>
    <property type="match status" value="1"/>
</dbReference>
<dbReference type="SUPFAM" id="SSF55486">
    <property type="entry name" value="Metalloproteases ('zincins'), catalytic domain"/>
    <property type="match status" value="1"/>
</dbReference>
<feature type="domain" description="Disintegrin" evidence="5">
    <location>
        <begin position="439"/>
        <end position="526"/>
    </location>
</feature>
<dbReference type="SUPFAM" id="SSF57552">
    <property type="entry name" value="Blood coagulation inhibitor (disintegrin)"/>
    <property type="match status" value="1"/>
</dbReference>
<dbReference type="InterPro" id="IPR024079">
    <property type="entry name" value="MetalloPept_cat_dom_sf"/>
</dbReference>
<dbReference type="InterPro" id="IPR051489">
    <property type="entry name" value="ADAM_Metalloproteinase"/>
</dbReference>
<keyword evidence="3" id="KW-0472">Membrane</keyword>
<feature type="transmembrane region" description="Helical" evidence="3">
    <location>
        <begin position="633"/>
        <end position="657"/>
    </location>
</feature>
<dbReference type="GO" id="GO:0004222">
    <property type="term" value="F:metalloendopeptidase activity"/>
    <property type="evidence" value="ECO:0007669"/>
    <property type="project" value="InterPro"/>
</dbReference>
<dbReference type="Pfam" id="PF16698">
    <property type="entry name" value="ADAM17_MPD"/>
    <property type="match status" value="1"/>
</dbReference>
<evidence type="ECO:0000256" key="3">
    <source>
        <dbReference type="SAM" id="Phobius"/>
    </source>
</evidence>
<dbReference type="Proteomes" id="UP001165740">
    <property type="component" value="Chromosome 16"/>
</dbReference>
<feature type="signal peptide" evidence="4">
    <location>
        <begin position="1"/>
        <end position="17"/>
    </location>
</feature>
<dbReference type="PANTHER" id="PTHR45702:SF2">
    <property type="entry name" value="KUZBANIAN, ISOFORM A"/>
    <property type="match status" value="1"/>
</dbReference>
<proteinExistence type="predicted"/>
<feature type="chain" id="PRO_5040724082" evidence="4">
    <location>
        <begin position="18"/>
        <end position="686"/>
    </location>
</feature>
<evidence type="ECO:0000313" key="7">
    <source>
        <dbReference type="Proteomes" id="UP001165740"/>
    </source>
</evidence>
<dbReference type="GO" id="GO:0007219">
    <property type="term" value="P:Notch signaling pathway"/>
    <property type="evidence" value="ECO:0007669"/>
    <property type="project" value="TreeGrafter"/>
</dbReference>
<evidence type="ECO:0000256" key="2">
    <source>
        <dbReference type="PROSITE-ProRule" id="PRU00276"/>
    </source>
</evidence>
<evidence type="ECO:0000256" key="1">
    <source>
        <dbReference type="ARBA" id="ARBA00023157"/>
    </source>
</evidence>
<dbReference type="InterPro" id="IPR032029">
    <property type="entry name" value="ADAM17_MPD"/>
</dbReference>
<dbReference type="PROSITE" id="PS50214">
    <property type="entry name" value="DISINTEGRIN_2"/>
    <property type="match status" value="1"/>
</dbReference>
<dbReference type="InterPro" id="IPR036436">
    <property type="entry name" value="Disintegrin_dom_sf"/>
</dbReference>
<dbReference type="GeneID" id="106061542"/>
<dbReference type="RefSeq" id="XP_055869337.1">
    <property type="nucleotide sequence ID" value="XM_056013362.1"/>
</dbReference>
<dbReference type="Pfam" id="PF00200">
    <property type="entry name" value="Disintegrin"/>
    <property type="match status" value="1"/>
</dbReference>
<evidence type="ECO:0000313" key="8">
    <source>
        <dbReference type="RefSeq" id="XP_055869337.1"/>
    </source>
</evidence>
<dbReference type="AlphaFoldDB" id="A0A9W2Z336"/>
<keyword evidence="3" id="KW-1133">Transmembrane helix</keyword>
<evidence type="ECO:0000259" key="6">
    <source>
        <dbReference type="PROSITE" id="PS50215"/>
    </source>
</evidence>
<dbReference type="Gene3D" id="4.10.70.30">
    <property type="match status" value="1"/>
</dbReference>
<name>A0A9W2Z336_BIOGL</name>
<keyword evidence="4" id="KW-0732">Signal</keyword>
<dbReference type="GO" id="GO:0005886">
    <property type="term" value="C:plasma membrane"/>
    <property type="evidence" value="ECO:0007669"/>
    <property type="project" value="TreeGrafter"/>
</dbReference>
<dbReference type="OrthoDB" id="6078117at2759"/>
<organism evidence="7 8">
    <name type="scientific">Biomphalaria glabrata</name>
    <name type="common">Bloodfluke planorb</name>
    <name type="synonym">Freshwater snail</name>
    <dbReference type="NCBI Taxonomy" id="6526"/>
    <lineage>
        <taxon>Eukaryota</taxon>
        <taxon>Metazoa</taxon>
        <taxon>Spiralia</taxon>
        <taxon>Lophotrochozoa</taxon>
        <taxon>Mollusca</taxon>
        <taxon>Gastropoda</taxon>
        <taxon>Heterobranchia</taxon>
        <taxon>Euthyneura</taxon>
        <taxon>Panpulmonata</taxon>
        <taxon>Hygrophila</taxon>
        <taxon>Lymnaeoidea</taxon>
        <taxon>Planorbidae</taxon>
        <taxon>Biomphalaria</taxon>
    </lineage>
</organism>
<sequence>MPFLVMLSFCYIGIIASLESALCLSSFEYYETFNYISEFTRIKRSFGQTQLVKRVHFQVFNISFDLTLESGATVLARNFKTYLVNGYGKMRPFTIDTATVFTGHRTDNSSIIVSAHTEDVLWSIQVFEVNNIYVIEPAWYYLTADSNPKNNTYLAYRASDLKNVTWKCLNKYANQSKTFKTLYSMPDKAAGHFAELKKRSTKGTTCLMNMFADYDLFARRCRHSEQICGSLIVSLVQKADAIYRASVFDYEKNIMFTNISLHIKNLYIYTSYTISDPNGGKFVHFNVDGIAWTADDKLNSFAYYMLYMHPKLCLNHLVTSFPFPQKVLGLAYTGGICKVMSEDHFVMNTALISTMSSSQEQVSSLEVLLAFAHGHNFGSDHDPNKYPCSQSEANGGNYIMWAYSGTGKYTNNFRFSPCSLKSIGRTIANADCFVEDFDKSLCGNGLPEDTEECDPGLILNNDPCCTSDCQLKQGAICSDKHQQCCSSCRVASNQTMCSDTEYWSCKQRTYCTGDSLECPQALPLPNFTTCLDGGQCFNGVCVGYCEAKGQYEKLSLRSCLCKTPEFACKWCCYDDSDPDKQCKPHSNSSVLDGRRCYLGYCYSGVCEPIYTSPFMKVFNYILSLPKMDAARVILNNLVIIIAAVSLCLWIPCTVVFFKMFKNEDWTDSLVLKIVKPLSIAKVFPFI</sequence>
<dbReference type="OMA" id="GHACHRC"/>
<keyword evidence="7" id="KW-1185">Reference proteome</keyword>
<dbReference type="InterPro" id="IPR001590">
    <property type="entry name" value="Peptidase_M12B"/>
</dbReference>
<evidence type="ECO:0000256" key="4">
    <source>
        <dbReference type="SAM" id="SignalP"/>
    </source>
</evidence>
<protein>
    <submittedName>
        <fullName evidence="8">ADAM 17-like protease isoform X1</fullName>
    </submittedName>
</protein>
<feature type="domain" description="Peptidase M12B" evidence="6">
    <location>
        <begin position="204"/>
        <end position="429"/>
    </location>
</feature>
<dbReference type="SMART" id="SM00050">
    <property type="entry name" value="DISIN"/>
    <property type="match status" value="1"/>
</dbReference>
<dbReference type="InterPro" id="IPR001762">
    <property type="entry name" value="Disintegrin_dom"/>
</dbReference>
<keyword evidence="3" id="KW-0812">Transmembrane</keyword>